<dbReference type="EMBL" id="MSFM01000003">
    <property type="protein sequence ID" value="PKY06657.1"/>
    <property type="molecule type" value="Genomic_DNA"/>
</dbReference>
<protein>
    <submittedName>
        <fullName evidence="3">Uncharacterized protein</fullName>
    </submittedName>
</protein>
<dbReference type="GeneID" id="36548533"/>
<feature type="compositionally biased region" description="Gly residues" evidence="2">
    <location>
        <begin position="301"/>
        <end position="312"/>
    </location>
</feature>
<dbReference type="VEuPathDB" id="FungiDB:P168DRAFT_325501"/>
<evidence type="ECO:0000256" key="2">
    <source>
        <dbReference type="SAM" id="MobiDB-lite"/>
    </source>
</evidence>
<comment type="caution">
    <text evidence="3">The sequence shown here is derived from an EMBL/GenBank/DDBJ whole genome shotgun (WGS) entry which is preliminary data.</text>
</comment>
<keyword evidence="1" id="KW-0175">Coiled coil</keyword>
<reference evidence="3" key="1">
    <citation type="submission" date="2016-12" db="EMBL/GenBank/DDBJ databases">
        <title>The genomes of Aspergillus section Nigri reveals drivers in fungal speciation.</title>
        <authorList>
            <consortium name="DOE Joint Genome Institute"/>
            <person name="Vesth T.C."/>
            <person name="Nybo J."/>
            <person name="Theobald S."/>
            <person name="Brandl J."/>
            <person name="Frisvad J.C."/>
            <person name="Nielsen K.F."/>
            <person name="Lyhne E.K."/>
            <person name="Kogle M.E."/>
            <person name="Kuo A."/>
            <person name="Riley R."/>
            <person name="Clum A."/>
            <person name="Nolan M."/>
            <person name="Lipzen A."/>
            <person name="Salamov A."/>
            <person name="Henrissat B."/>
            <person name="Wiebenga A."/>
            <person name="De vries R.P."/>
            <person name="Grigoriev I.V."/>
            <person name="Mortensen U.H."/>
            <person name="Andersen M.R."/>
            <person name="Baker S.E."/>
        </authorList>
    </citation>
    <scope>NUCLEOTIDE SEQUENCE</scope>
    <source>
        <strain evidence="3">IBT 28561</strain>
    </source>
</reference>
<feature type="compositionally biased region" description="Pro residues" evidence="2">
    <location>
        <begin position="16"/>
        <end position="29"/>
    </location>
</feature>
<sequence length="312" mass="36180">MTPTRKQPPRKTKPIPNFPPIPIPPPSHPPLNTQTTPKCEYPTCNLTTTTPRPPLRKLISHVFGRNKTTTKRIPDEIWVHYCRKHYQRARYRSHNWAREQCELLLVSLDRLEGWGGVGLFRIVLRRREDLRRRREVERREALGLALACRTGGDDVRGGEGDGGEEEEEEEYPLSEEEGGEQQQQQQHHEAEDTPQEETQAEDTQEEPEPESKKRKQRIQPCPVPTWLVNLTKSPKTFDEMRAIIRELMEHFNKLENELEDELRKNLWGELEKYEERRRRNMLLFPDVEILPVFKDPSSSSGGSGIGNGIGSG</sequence>
<feature type="region of interest" description="Disordered" evidence="2">
    <location>
        <begin position="293"/>
        <end position="312"/>
    </location>
</feature>
<dbReference type="RefSeq" id="XP_024695251.1">
    <property type="nucleotide sequence ID" value="XM_024841009.1"/>
</dbReference>
<keyword evidence="4" id="KW-1185">Reference proteome</keyword>
<organism evidence="3 4">
    <name type="scientific">Aspergillus campestris (strain IBT 28561)</name>
    <dbReference type="NCBI Taxonomy" id="1392248"/>
    <lineage>
        <taxon>Eukaryota</taxon>
        <taxon>Fungi</taxon>
        <taxon>Dikarya</taxon>
        <taxon>Ascomycota</taxon>
        <taxon>Pezizomycotina</taxon>
        <taxon>Eurotiomycetes</taxon>
        <taxon>Eurotiomycetidae</taxon>
        <taxon>Eurotiales</taxon>
        <taxon>Aspergillaceae</taxon>
        <taxon>Aspergillus</taxon>
        <taxon>Aspergillus subgen. Circumdati</taxon>
    </lineage>
</organism>
<evidence type="ECO:0000256" key="1">
    <source>
        <dbReference type="SAM" id="Coils"/>
    </source>
</evidence>
<proteinExistence type="predicted"/>
<name>A0A2I1D9W8_ASPC2</name>
<dbReference type="Proteomes" id="UP000234254">
    <property type="component" value="Unassembled WGS sequence"/>
</dbReference>
<feature type="region of interest" description="Disordered" evidence="2">
    <location>
        <begin position="1"/>
        <end position="40"/>
    </location>
</feature>
<evidence type="ECO:0000313" key="3">
    <source>
        <dbReference type="EMBL" id="PKY06657.1"/>
    </source>
</evidence>
<accession>A0A2I1D9W8</accession>
<evidence type="ECO:0000313" key="4">
    <source>
        <dbReference type="Proteomes" id="UP000234254"/>
    </source>
</evidence>
<dbReference type="OrthoDB" id="4161595at2759"/>
<feature type="compositionally biased region" description="Acidic residues" evidence="2">
    <location>
        <begin position="192"/>
        <end position="208"/>
    </location>
</feature>
<dbReference type="AlphaFoldDB" id="A0A2I1D9W8"/>
<feature type="coiled-coil region" evidence="1">
    <location>
        <begin position="237"/>
        <end position="264"/>
    </location>
</feature>
<feature type="region of interest" description="Disordered" evidence="2">
    <location>
        <begin position="150"/>
        <end position="218"/>
    </location>
</feature>
<feature type="compositionally biased region" description="Acidic residues" evidence="2">
    <location>
        <begin position="161"/>
        <end position="179"/>
    </location>
</feature>
<gene>
    <name evidence="3" type="ORF">P168DRAFT_325501</name>
</gene>